<evidence type="ECO:0000313" key="1">
    <source>
        <dbReference type="EMBL" id="HHJ53746.1"/>
    </source>
</evidence>
<protein>
    <submittedName>
        <fullName evidence="1">Uncharacterized protein</fullName>
    </submittedName>
</protein>
<name>A0A7V5PR88_CALAY</name>
<dbReference type="AlphaFoldDB" id="A0A7V5PR88"/>
<reference evidence="1" key="1">
    <citation type="journal article" date="2020" name="mSystems">
        <title>Genome- and Community-Level Interaction Insights into Carbon Utilization and Element Cycling Functions of Hydrothermarchaeota in Hydrothermal Sediment.</title>
        <authorList>
            <person name="Zhou Z."/>
            <person name="Liu Y."/>
            <person name="Xu W."/>
            <person name="Pan J."/>
            <person name="Luo Z.H."/>
            <person name="Li M."/>
        </authorList>
    </citation>
    <scope>NUCLEOTIDE SEQUENCE [LARGE SCALE GENOMIC DNA]</scope>
    <source>
        <strain evidence="1">HyVt-527</strain>
    </source>
</reference>
<accession>A0A7V5PR88</accession>
<gene>
    <name evidence="1" type="ORF">ENJ89_11170</name>
</gene>
<dbReference type="EMBL" id="DROD01000704">
    <property type="protein sequence ID" value="HHJ53746.1"/>
    <property type="molecule type" value="Genomic_DNA"/>
</dbReference>
<comment type="caution">
    <text evidence="1">The sequence shown here is derived from an EMBL/GenBank/DDBJ whole genome shotgun (WGS) entry which is preliminary data.</text>
</comment>
<dbReference type="Proteomes" id="UP000886124">
    <property type="component" value="Unassembled WGS sequence"/>
</dbReference>
<organism evidence="1">
    <name type="scientific">Caldithrix abyssi</name>
    <dbReference type="NCBI Taxonomy" id="187145"/>
    <lineage>
        <taxon>Bacteria</taxon>
        <taxon>Pseudomonadati</taxon>
        <taxon>Calditrichota</taxon>
        <taxon>Calditrichia</taxon>
        <taxon>Calditrichales</taxon>
        <taxon>Calditrichaceae</taxon>
        <taxon>Caldithrix</taxon>
    </lineage>
</organism>
<proteinExistence type="predicted"/>
<sequence>MKKKNEVNDILEEYDFSKGVRGKYAKRYAEGTNVVIIDPDVAKYFPDEQSVNDALRSLITIIEKQKRHLR</sequence>